<name>A0ABR6CTM4_9BACI</name>
<evidence type="ECO:0000313" key="1">
    <source>
        <dbReference type="EMBL" id="MBA9027945.1"/>
    </source>
</evidence>
<evidence type="ECO:0000313" key="2">
    <source>
        <dbReference type="Proteomes" id="UP000626697"/>
    </source>
</evidence>
<organism evidence="1 2">
    <name type="scientific">Peribacillus huizhouensis</name>
    <dbReference type="NCBI Taxonomy" id="1501239"/>
    <lineage>
        <taxon>Bacteria</taxon>
        <taxon>Bacillati</taxon>
        <taxon>Bacillota</taxon>
        <taxon>Bacilli</taxon>
        <taxon>Bacillales</taxon>
        <taxon>Bacillaceae</taxon>
        <taxon>Peribacillus</taxon>
    </lineage>
</organism>
<dbReference type="EMBL" id="JACJHX010000010">
    <property type="protein sequence ID" value="MBA9027945.1"/>
    <property type="molecule type" value="Genomic_DNA"/>
</dbReference>
<proteinExistence type="predicted"/>
<accession>A0ABR6CTM4</accession>
<protein>
    <submittedName>
        <fullName evidence="1">Uncharacterized protein</fullName>
    </submittedName>
</protein>
<dbReference type="Proteomes" id="UP000626697">
    <property type="component" value="Unassembled WGS sequence"/>
</dbReference>
<keyword evidence="2" id="KW-1185">Reference proteome</keyword>
<comment type="caution">
    <text evidence="1">The sequence shown here is derived from an EMBL/GenBank/DDBJ whole genome shotgun (WGS) entry which is preliminary data.</text>
</comment>
<reference evidence="1 2" key="1">
    <citation type="submission" date="2020-08" db="EMBL/GenBank/DDBJ databases">
        <title>Genomic Encyclopedia of Type Strains, Phase IV (KMG-IV): sequencing the most valuable type-strain genomes for metagenomic binning, comparative biology and taxonomic classification.</title>
        <authorList>
            <person name="Goeker M."/>
        </authorList>
    </citation>
    <scope>NUCLEOTIDE SEQUENCE [LARGE SCALE GENOMIC DNA]</scope>
    <source>
        <strain evidence="1 2">DSM 105481</strain>
    </source>
</reference>
<gene>
    <name evidence="1" type="ORF">HNP81_003237</name>
</gene>
<sequence>MQSTEEASETASTTEINRVISVKMIEKQQSM</sequence>